<dbReference type="PANTHER" id="PTHR30590">
    <property type="entry name" value="INNER MEMBRANE PROTEIN"/>
    <property type="match status" value="1"/>
</dbReference>
<protein>
    <submittedName>
        <fullName evidence="3">Predicted membrane protein</fullName>
    </submittedName>
</protein>
<accession>A0A2X5PBG1</accession>
<evidence type="ECO:0000256" key="1">
    <source>
        <dbReference type="SAM" id="Phobius"/>
    </source>
</evidence>
<keyword evidence="1" id="KW-1133">Transmembrane helix</keyword>
<feature type="transmembrane region" description="Helical" evidence="1">
    <location>
        <begin position="31"/>
        <end position="52"/>
    </location>
</feature>
<name>A0A2X5PBG1_9GAMM</name>
<gene>
    <name evidence="3" type="ORF">NCTC11468_02428</name>
</gene>
<feature type="transmembrane region" description="Helical" evidence="1">
    <location>
        <begin position="6"/>
        <end position="24"/>
    </location>
</feature>
<keyword evidence="1" id="KW-0472">Membrane</keyword>
<keyword evidence="1" id="KW-0812">Transmembrane</keyword>
<proteinExistence type="predicted"/>
<dbReference type="KEGG" id="tpty:NCTC11468_02428"/>
<dbReference type="InterPro" id="IPR007349">
    <property type="entry name" value="DUF418"/>
</dbReference>
<reference evidence="3 4" key="1">
    <citation type="submission" date="2018-06" db="EMBL/GenBank/DDBJ databases">
        <authorList>
            <consortium name="Pathogen Informatics"/>
            <person name="Doyle S."/>
        </authorList>
    </citation>
    <scope>NUCLEOTIDE SEQUENCE [LARGE SCALE GENOMIC DNA]</scope>
    <source>
        <strain evidence="3 4">NCTC11468</strain>
    </source>
</reference>
<dbReference type="Proteomes" id="UP000248758">
    <property type="component" value="Chromosome 1"/>
</dbReference>
<dbReference type="PANTHER" id="PTHR30590:SF2">
    <property type="entry name" value="INNER MEMBRANE PROTEIN"/>
    <property type="match status" value="1"/>
</dbReference>
<evidence type="ECO:0000259" key="2">
    <source>
        <dbReference type="Pfam" id="PF04235"/>
    </source>
</evidence>
<organism evidence="3 4">
    <name type="scientific">Tatumella ptyseos</name>
    <dbReference type="NCBI Taxonomy" id="82987"/>
    <lineage>
        <taxon>Bacteria</taxon>
        <taxon>Pseudomonadati</taxon>
        <taxon>Pseudomonadota</taxon>
        <taxon>Gammaproteobacteria</taxon>
        <taxon>Enterobacterales</taxon>
        <taxon>Erwiniaceae</taxon>
        <taxon>Tatumella</taxon>
    </lineage>
</organism>
<dbReference type="EMBL" id="LS483499">
    <property type="protein sequence ID" value="SQK75523.1"/>
    <property type="molecule type" value="Genomic_DNA"/>
</dbReference>
<dbReference type="Pfam" id="PF04235">
    <property type="entry name" value="DUF418"/>
    <property type="match status" value="1"/>
</dbReference>
<dbReference type="InterPro" id="IPR052529">
    <property type="entry name" value="Bact_Transport_Assoc"/>
</dbReference>
<evidence type="ECO:0000313" key="3">
    <source>
        <dbReference type="EMBL" id="SQK75523.1"/>
    </source>
</evidence>
<evidence type="ECO:0000313" key="4">
    <source>
        <dbReference type="Proteomes" id="UP000248758"/>
    </source>
</evidence>
<sequence length="75" mass="8826">MALSNYLLQTLVCTLIFSTAGFFLHFQRWQLLLIVPFIWVINTLFSLCWLRYFPRGPMEQLWRILTRKTAGSGEG</sequence>
<dbReference type="AlphaFoldDB" id="A0A2X5PBG1"/>
<feature type="domain" description="DUF418" evidence="2">
    <location>
        <begin position="1"/>
        <end position="67"/>
    </location>
</feature>